<protein>
    <submittedName>
        <fullName evidence="2">Uncharacterized protein</fullName>
    </submittedName>
</protein>
<sequence>MAQRQAIGDPRAEKDAFVLPASFSDRAKNSSEGSSSRMAGSSGIGSAAIGSATGVPAASEPVGGSVGGYAPIGRRSSEVSDSEDLLQGQEPTFWGSRGVLLNPRRSLRVINRD</sequence>
<keyword evidence="3" id="KW-1185">Reference proteome</keyword>
<comment type="caution">
    <text evidence="2">The sequence shown here is derived from an EMBL/GenBank/DDBJ whole genome shotgun (WGS) entry which is preliminary data.</text>
</comment>
<dbReference type="EMBL" id="NAJN01001364">
    <property type="protein sequence ID" value="TKA63699.1"/>
    <property type="molecule type" value="Genomic_DNA"/>
</dbReference>
<accession>A0A4V5NDK4</accession>
<reference evidence="2 3" key="1">
    <citation type="submission" date="2017-03" db="EMBL/GenBank/DDBJ databases">
        <title>Genomes of endolithic fungi from Antarctica.</title>
        <authorList>
            <person name="Coleine C."/>
            <person name="Masonjones S."/>
            <person name="Stajich J.E."/>
        </authorList>
    </citation>
    <scope>NUCLEOTIDE SEQUENCE [LARGE SCALE GENOMIC DNA]</scope>
    <source>
        <strain evidence="2 3">CCFEE 5187</strain>
    </source>
</reference>
<dbReference type="AlphaFoldDB" id="A0A4V5NDK4"/>
<dbReference type="Proteomes" id="UP000308768">
    <property type="component" value="Unassembled WGS sequence"/>
</dbReference>
<gene>
    <name evidence="2" type="ORF">B0A49_11015</name>
</gene>
<feature type="region of interest" description="Disordered" evidence="1">
    <location>
        <begin position="1"/>
        <end position="94"/>
    </location>
</feature>
<dbReference type="STRING" id="331657.A0A4V5NDK4"/>
<feature type="compositionally biased region" description="Low complexity" evidence="1">
    <location>
        <begin position="30"/>
        <end position="54"/>
    </location>
</feature>
<proteinExistence type="predicted"/>
<organism evidence="2 3">
    <name type="scientific">Cryomyces minteri</name>
    <dbReference type="NCBI Taxonomy" id="331657"/>
    <lineage>
        <taxon>Eukaryota</taxon>
        <taxon>Fungi</taxon>
        <taxon>Dikarya</taxon>
        <taxon>Ascomycota</taxon>
        <taxon>Pezizomycotina</taxon>
        <taxon>Dothideomycetes</taxon>
        <taxon>Dothideomycetes incertae sedis</taxon>
        <taxon>Cryomyces</taxon>
    </lineage>
</organism>
<evidence type="ECO:0000313" key="2">
    <source>
        <dbReference type="EMBL" id="TKA63699.1"/>
    </source>
</evidence>
<name>A0A4V5NDK4_9PEZI</name>
<dbReference type="OrthoDB" id="10251809at2759"/>
<evidence type="ECO:0000256" key="1">
    <source>
        <dbReference type="SAM" id="MobiDB-lite"/>
    </source>
</evidence>
<evidence type="ECO:0000313" key="3">
    <source>
        <dbReference type="Proteomes" id="UP000308768"/>
    </source>
</evidence>